<comment type="caution">
    <text evidence="1">The sequence shown here is derived from an EMBL/GenBank/DDBJ whole genome shotgun (WGS) entry which is preliminary data.</text>
</comment>
<dbReference type="Proteomes" id="UP000560658">
    <property type="component" value="Unassembled WGS sequence"/>
</dbReference>
<dbReference type="EMBL" id="JACIER010000009">
    <property type="protein sequence ID" value="MBB4044597.1"/>
    <property type="molecule type" value="Genomic_DNA"/>
</dbReference>
<dbReference type="AlphaFoldDB" id="A0A840CWX4"/>
<accession>A0A840CWX4</accession>
<proteinExistence type="predicted"/>
<gene>
    <name evidence="1" type="ORF">GGR06_002392</name>
</gene>
<name>A0A840CWX4_9BACE</name>
<keyword evidence="2" id="KW-1185">Reference proteome</keyword>
<evidence type="ECO:0000313" key="2">
    <source>
        <dbReference type="Proteomes" id="UP000560658"/>
    </source>
</evidence>
<sequence>MRGNLLEGFLSLYGYLTYKDRILDLVVRNYATH</sequence>
<protein>
    <submittedName>
        <fullName evidence="1">Uncharacterized protein</fullName>
    </submittedName>
</protein>
<evidence type="ECO:0000313" key="1">
    <source>
        <dbReference type="EMBL" id="MBB4044597.1"/>
    </source>
</evidence>
<organism evidence="1 2">
    <name type="scientific">Bacteroides reticulotermitis</name>
    <dbReference type="NCBI Taxonomy" id="1133319"/>
    <lineage>
        <taxon>Bacteria</taxon>
        <taxon>Pseudomonadati</taxon>
        <taxon>Bacteroidota</taxon>
        <taxon>Bacteroidia</taxon>
        <taxon>Bacteroidales</taxon>
        <taxon>Bacteroidaceae</taxon>
        <taxon>Bacteroides</taxon>
    </lineage>
</organism>
<reference evidence="1" key="1">
    <citation type="submission" date="2020-08" db="EMBL/GenBank/DDBJ databases">
        <title>Genomic Encyclopedia of Type Strains, Phase IV (KMG-IV): sequencing the most valuable type-strain genomes for metagenomic binning, comparative biology and taxonomic classification.</title>
        <authorList>
            <person name="Goeker M."/>
        </authorList>
    </citation>
    <scope>NUCLEOTIDE SEQUENCE [LARGE SCALE GENOMIC DNA]</scope>
    <source>
        <strain evidence="1">DSM 105720</strain>
    </source>
</reference>